<dbReference type="AlphaFoldDB" id="A0A1N7N9H3"/>
<sequence length="47" mass="4875">MLSFGLVAVAAGIVARFAVSRGGGTGRGRAVRVPVRVQARTPRTPVR</sequence>
<gene>
    <name evidence="1" type="ORF">SAMN05421774_103214</name>
</gene>
<dbReference type="EMBL" id="FTOT01000003">
    <property type="protein sequence ID" value="SIS94908.1"/>
    <property type="molecule type" value="Genomic_DNA"/>
</dbReference>
<reference evidence="1 2" key="1">
    <citation type="submission" date="2017-01" db="EMBL/GenBank/DDBJ databases">
        <authorList>
            <person name="Mah S.A."/>
            <person name="Swanson W.J."/>
            <person name="Moy G.W."/>
            <person name="Vacquier V.D."/>
        </authorList>
    </citation>
    <scope>NUCLEOTIDE SEQUENCE [LARGE SCALE GENOMIC DNA]</scope>
    <source>
        <strain evidence="1 2">DSM 26375</strain>
    </source>
</reference>
<organism evidence="1 2">
    <name type="scientific">Gemmobacter megaterium</name>
    <dbReference type="NCBI Taxonomy" id="1086013"/>
    <lineage>
        <taxon>Bacteria</taxon>
        <taxon>Pseudomonadati</taxon>
        <taxon>Pseudomonadota</taxon>
        <taxon>Alphaproteobacteria</taxon>
        <taxon>Rhodobacterales</taxon>
        <taxon>Paracoccaceae</taxon>
        <taxon>Gemmobacter</taxon>
    </lineage>
</organism>
<name>A0A1N7N9H3_9RHOB</name>
<proteinExistence type="predicted"/>
<evidence type="ECO:0000313" key="1">
    <source>
        <dbReference type="EMBL" id="SIS94908.1"/>
    </source>
</evidence>
<dbReference type="Proteomes" id="UP000186141">
    <property type="component" value="Unassembled WGS sequence"/>
</dbReference>
<evidence type="ECO:0000313" key="2">
    <source>
        <dbReference type="Proteomes" id="UP000186141"/>
    </source>
</evidence>
<dbReference type="RefSeq" id="WP_159441427.1">
    <property type="nucleotide sequence ID" value="NZ_BMEH01000003.1"/>
</dbReference>
<accession>A0A1N7N9H3</accession>
<protein>
    <submittedName>
        <fullName evidence="1">Uncharacterized protein</fullName>
    </submittedName>
</protein>
<dbReference type="STRING" id="1086013.SAMN05421774_103214"/>
<keyword evidence="2" id="KW-1185">Reference proteome</keyword>